<accession>A0A2W5FR94</accession>
<reference evidence="2 3" key="1">
    <citation type="submission" date="2017-08" db="EMBL/GenBank/DDBJ databases">
        <title>Infants hospitalized years apart are colonized by the same room-sourced microbial strains.</title>
        <authorList>
            <person name="Brooks B."/>
            <person name="Olm M.R."/>
            <person name="Firek B.A."/>
            <person name="Baker R."/>
            <person name="Thomas B.C."/>
            <person name="Morowitz M.J."/>
            <person name="Banfield J.F."/>
        </authorList>
    </citation>
    <scope>NUCLEOTIDE SEQUENCE [LARGE SCALE GENOMIC DNA]</scope>
    <source>
        <strain evidence="2">S2_006_000_R2_64</strain>
    </source>
</reference>
<organism evidence="2 3">
    <name type="scientific">Micavibrio aeruginosavorus</name>
    <dbReference type="NCBI Taxonomy" id="349221"/>
    <lineage>
        <taxon>Bacteria</taxon>
        <taxon>Pseudomonadati</taxon>
        <taxon>Bdellovibrionota</taxon>
        <taxon>Bdellovibrionia</taxon>
        <taxon>Bdellovibrionales</taxon>
        <taxon>Pseudobdellovibrionaceae</taxon>
        <taxon>Micavibrio</taxon>
    </lineage>
</organism>
<keyword evidence="1" id="KW-0732">Signal</keyword>
<comment type="caution">
    <text evidence="2">The sequence shown here is derived from an EMBL/GenBank/DDBJ whole genome shotgun (WGS) entry which is preliminary data.</text>
</comment>
<proteinExistence type="predicted"/>
<dbReference type="Proteomes" id="UP000249739">
    <property type="component" value="Unassembled WGS sequence"/>
</dbReference>
<feature type="signal peptide" evidence="1">
    <location>
        <begin position="1"/>
        <end position="22"/>
    </location>
</feature>
<evidence type="ECO:0000313" key="3">
    <source>
        <dbReference type="Proteomes" id="UP000249739"/>
    </source>
</evidence>
<feature type="chain" id="PRO_5015882728" evidence="1">
    <location>
        <begin position="23"/>
        <end position="274"/>
    </location>
</feature>
<dbReference type="AlphaFoldDB" id="A0A2W5FR94"/>
<dbReference type="EMBL" id="QFOT01000029">
    <property type="protein sequence ID" value="PZP56340.1"/>
    <property type="molecule type" value="Genomic_DNA"/>
</dbReference>
<sequence>MRLILTATVILFLALSATNAEAEIAVRLYRADATAQEGFTEVYKWRMGESDEWRRFQYLTETMKKGDKETISPFLNKPDELLVLSIKDPNGLTGKDYYLSKNGILISTILARHKYYEDAKLFYKLLKEEVTNQSSFEKFPGEIYPTDSKGIVARYWINQNLPNPSWLIDKQENVNLYDSFMRKLPIIHTEQSMYLNSFELKGNFILILNYPEAPGKFATIGPSGVRISTIDNEGRYLIDDKSYYDYFYTLTKENMRMKFDVQRKDRELEQRGNF</sequence>
<evidence type="ECO:0000313" key="2">
    <source>
        <dbReference type="EMBL" id="PZP56340.1"/>
    </source>
</evidence>
<protein>
    <submittedName>
        <fullName evidence="2">Uncharacterized protein</fullName>
    </submittedName>
</protein>
<evidence type="ECO:0000256" key="1">
    <source>
        <dbReference type="SAM" id="SignalP"/>
    </source>
</evidence>
<name>A0A2W5FR94_9BACT</name>
<gene>
    <name evidence="2" type="ORF">DI586_04010</name>
</gene>